<reference evidence="3" key="1">
    <citation type="journal article" date="2020" name="Stud. Mycol.">
        <title>101 Dothideomycetes genomes: a test case for predicting lifestyles and emergence of pathogens.</title>
        <authorList>
            <person name="Haridas S."/>
            <person name="Albert R."/>
            <person name="Binder M."/>
            <person name="Bloem J."/>
            <person name="Labutti K."/>
            <person name="Salamov A."/>
            <person name="Andreopoulos B."/>
            <person name="Baker S."/>
            <person name="Barry K."/>
            <person name="Bills G."/>
            <person name="Bluhm B."/>
            <person name="Cannon C."/>
            <person name="Castanera R."/>
            <person name="Culley D."/>
            <person name="Daum C."/>
            <person name="Ezra D."/>
            <person name="Gonzalez J."/>
            <person name="Henrissat B."/>
            <person name="Kuo A."/>
            <person name="Liang C."/>
            <person name="Lipzen A."/>
            <person name="Lutzoni F."/>
            <person name="Magnuson J."/>
            <person name="Mondo S."/>
            <person name="Nolan M."/>
            <person name="Ohm R."/>
            <person name="Pangilinan J."/>
            <person name="Park H.-J."/>
            <person name="Ramirez L."/>
            <person name="Alfaro M."/>
            <person name="Sun H."/>
            <person name="Tritt A."/>
            <person name="Yoshinaga Y."/>
            <person name="Zwiers L.-H."/>
            <person name="Turgeon B."/>
            <person name="Goodwin S."/>
            <person name="Spatafora J."/>
            <person name="Crous P."/>
            <person name="Grigoriev I."/>
        </authorList>
    </citation>
    <scope>NUCLEOTIDE SEQUENCE</scope>
    <source>
        <strain evidence="3">Tuck. ex Michener</strain>
    </source>
</reference>
<dbReference type="EMBL" id="ML991851">
    <property type="protein sequence ID" value="KAF2229905.1"/>
    <property type="molecule type" value="Genomic_DNA"/>
</dbReference>
<dbReference type="InterPro" id="IPR056002">
    <property type="entry name" value="DUF7580"/>
</dbReference>
<organism evidence="3 4">
    <name type="scientific">Viridothelium virens</name>
    <name type="common">Speckled blister lichen</name>
    <name type="synonym">Trypethelium virens</name>
    <dbReference type="NCBI Taxonomy" id="1048519"/>
    <lineage>
        <taxon>Eukaryota</taxon>
        <taxon>Fungi</taxon>
        <taxon>Dikarya</taxon>
        <taxon>Ascomycota</taxon>
        <taxon>Pezizomycotina</taxon>
        <taxon>Dothideomycetes</taxon>
        <taxon>Dothideomycetes incertae sedis</taxon>
        <taxon>Trypetheliales</taxon>
        <taxon>Trypetheliaceae</taxon>
        <taxon>Viridothelium</taxon>
    </lineage>
</organism>
<evidence type="ECO:0000313" key="4">
    <source>
        <dbReference type="Proteomes" id="UP000800092"/>
    </source>
</evidence>
<dbReference type="PANTHER" id="PTHR37542">
    <property type="entry name" value="HELO DOMAIN-CONTAINING PROTEIN-RELATED"/>
    <property type="match status" value="1"/>
</dbReference>
<dbReference type="PANTHER" id="PTHR37542:SF3">
    <property type="entry name" value="PRION-INHIBITION AND PROPAGATION HELO DOMAIN-CONTAINING PROTEIN"/>
    <property type="match status" value="1"/>
</dbReference>
<protein>
    <recommendedName>
        <fullName evidence="2">Protein kinase domain-containing protein</fullName>
    </recommendedName>
</protein>
<dbReference type="SUPFAM" id="SSF56112">
    <property type="entry name" value="Protein kinase-like (PK-like)"/>
    <property type="match status" value="1"/>
</dbReference>
<accession>A0A6A6GW07</accession>
<dbReference type="InterPro" id="IPR000719">
    <property type="entry name" value="Prot_kinase_dom"/>
</dbReference>
<dbReference type="GO" id="GO:0005524">
    <property type="term" value="F:ATP binding"/>
    <property type="evidence" value="ECO:0007669"/>
    <property type="project" value="InterPro"/>
</dbReference>
<dbReference type="Pfam" id="PF24476">
    <property type="entry name" value="DUF7580"/>
    <property type="match status" value="1"/>
</dbReference>
<evidence type="ECO:0000256" key="1">
    <source>
        <dbReference type="SAM" id="MobiDB-lite"/>
    </source>
</evidence>
<sequence>MSLEENFIQQFEQSSQNYFSERIEYTSAKALLLYWKDHDLDAVEPTRPSATLSSELQALRVLLEQDLNFSTCTYEIPTEHSQQLLNVELSKFVAASSVEADTLTVIYYAGHCDSGKDGKARWSAQEVGGPDLSWHRTQRILDDAVGDVLLILDCCNAGQVSEPEKPLGKLELLAASGKKVLTPGPGPLSFTTLVTKMLRRLLRVDQEITVIHLHSRLAQSPMTTETPVYFDLARSHSRSITIRPLVTPKHTGFIQKPSSFILLKASLTDDPTGLQIAHWLKAFPPRNLLAVNIEAVVLKARNLQELHDTQAISPGSALSKLSPAAQSQILRELRGLHSVMADVESKARDDGHNTQSSQSLETSESYQSIESSISAVNNAVETGILIGAPNDVLKEAGRDKSIQAIAGVEAFNLREHILNLRPIPAELALPRGAVKLSGGNDRFQLGIYKQRKVVVEYFKYEEDPDSGMPHAQALEQLRRMTTLLHQPKKASYHILPCEGYIHEEVHRRFGLVFKLVENYNPARVPTSLSTLLKEVRKVPLGHRRRLALSLASALENLHRVGWVHKEYKSSNIFFLPDWPQPALTQVGEAQEQTSPTPCAPVSNVDLAFPWLFGFDYCRPESVESNRDADYGFENNVTRHPDRWNRPRVKFTKTHDVYSLGILLVEIAFWKNIASLLGSSNKPDDLEKFKIGILEKCRGDLPHQVGEVFLDVILACFNFGEATMKMSDFDAHRYLQVNIVNRIGSGISHI</sequence>
<dbReference type="AlphaFoldDB" id="A0A6A6GW07"/>
<proteinExistence type="predicted"/>
<name>A0A6A6GW07_VIRVR</name>
<evidence type="ECO:0000259" key="2">
    <source>
        <dbReference type="PROSITE" id="PS50011"/>
    </source>
</evidence>
<dbReference type="Proteomes" id="UP000800092">
    <property type="component" value="Unassembled WGS sequence"/>
</dbReference>
<dbReference type="PROSITE" id="PS50011">
    <property type="entry name" value="PROTEIN_KINASE_DOM"/>
    <property type="match status" value="1"/>
</dbReference>
<gene>
    <name evidence="3" type="ORF">EV356DRAFT_536840</name>
</gene>
<dbReference type="InterPro" id="IPR011009">
    <property type="entry name" value="Kinase-like_dom_sf"/>
</dbReference>
<feature type="compositionally biased region" description="Low complexity" evidence="1">
    <location>
        <begin position="354"/>
        <end position="364"/>
    </location>
</feature>
<evidence type="ECO:0000313" key="3">
    <source>
        <dbReference type="EMBL" id="KAF2229905.1"/>
    </source>
</evidence>
<keyword evidence="4" id="KW-1185">Reference proteome</keyword>
<feature type="domain" description="Protein kinase" evidence="2">
    <location>
        <begin position="429"/>
        <end position="734"/>
    </location>
</feature>
<feature type="region of interest" description="Disordered" evidence="1">
    <location>
        <begin position="345"/>
        <end position="364"/>
    </location>
</feature>
<dbReference type="GO" id="GO:0004672">
    <property type="term" value="F:protein kinase activity"/>
    <property type="evidence" value="ECO:0007669"/>
    <property type="project" value="InterPro"/>
</dbReference>
<dbReference type="Gene3D" id="1.10.510.10">
    <property type="entry name" value="Transferase(Phosphotransferase) domain 1"/>
    <property type="match status" value="1"/>
</dbReference>
<dbReference type="OrthoDB" id="1911848at2759"/>